<comment type="caution">
    <text evidence="1">The sequence shown here is derived from an EMBL/GenBank/DDBJ whole genome shotgun (WGS) entry which is preliminary data.</text>
</comment>
<reference evidence="1 2" key="1">
    <citation type="journal article" date="2019" name="Int. J. Syst. Evol. Microbiol.">
        <title>The Global Catalogue of Microorganisms (GCM) 10K type strain sequencing project: providing services to taxonomists for standard genome sequencing and annotation.</title>
        <authorList>
            <consortium name="The Broad Institute Genomics Platform"/>
            <consortium name="The Broad Institute Genome Sequencing Center for Infectious Disease"/>
            <person name="Wu L."/>
            <person name="Ma J."/>
        </authorList>
    </citation>
    <scope>NUCLEOTIDE SEQUENCE [LARGE SCALE GENOMIC DNA]</scope>
    <source>
        <strain evidence="1 2">JCM 10367</strain>
    </source>
</reference>
<keyword evidence="2" id="KW-1185">Reference proteome</keyword>
<name>A0ABN1H801_9ACTN</name>
<evidence type="ECO:0000313" key="2">
    <source>
        <dbReference type="Proteomes" id="UP001500724"/>
    </source>
</evidence>
<organism evidence="1 2">
    <name type="scientific">Streptomyces thermocarboxydovorans</name>
    <dbReference type="NCBI Taxonomy" id="59298"/>
    <lineage>
        <taxon>Bacteria</taxon>
        <taxon>Bacillati</taxon>
        <taxon>Actinomycetota</taxon>
        <taxon>Actinomycetes</taxon>
        <taxon>Kitasatosporales</taxon>
        <taxon>Streptomycetaceae</taxon>
        <taxon>Streptomyces</taxon>
    </lineage>
</organism>
<evidence type="ECO:0000313" key="1">
    <source>
        <dbReference type="EMBL" id="GAA0632391.1"/>
    </source>
</evidence>
<proteinExistence type="predicted"/>
<dbReference type="Proteomes" id="UP001500724">
    <property type="component" value="Unassembled WGS sequence"/>
</dbReference>
<dbReference type="EMBL" id="BAAAGU010000004">
    <property type="protein sequence ID" value="GAA0632391.1"/>
    <property type="molecule type" value="Genomic_DNA"/>
</dbReference>
<protein>
    <submittedName>
        <fullName evidence="1">Uncharacterized protein</fullName>
    </submittedName>
</protein>
<sequence length="67" mass="7547">MARTDPRRPLTFMQTLWSFGDYCGTCTGHREIWCPICFGFEGCSGCNNQRKVPCPTCTGGQLLPNVW</sequence>
<gene>
    <name evidence="1" type="ORF">GCM10009535_05090</name>
</gene>
<accession>A0ABN1H801</accession>